<dbReference type="Gene3D" id="3.40.190.150">
    <property type="entry name" value="Bordetella uptake gene, domain 1"/>
    <property type="match status" value="1"/>
</dbReference>
<dbReference type="PANTHER" id="PTHR42928:SF5">
    <property type="entry name" value="BLR1237 PROTEIN"/>
    <property type="match status" value="1"/>
</dbReference>
<keyword evidence="3" id="KW-1185">Reference proteome</keyword>
<dbReference type="AlphaFoldDB" id="A0A563EWY9"/>
<reference evidence="2 3" key="1">
    <citation type="submission" date="2019-07" db="EMBL/GenBank/DDBJ databases">
        <title>Lentzea xizangensis sp. nov., isolated from Qinghai-Tibetan Plateau Soils.</title>
        <authorList>
            <person name="Huang J."/>
        </authorList>
    </citation>
    <scope>NUCLEOTIDE SEQUENCE [LARGE SCALE GENOMIC DNA]</scope>
    <source>
        <strain evidence="2 3">FXJ1.1311</strain>
    </source>
</reference>
<evidence type="ECO:0000313" key="3">
    <source>
        <dbReference type="Proteomes" id="UP000316639"/>
    </source>
</evidence>
<dbReference type="InterPro" id="IPR042100">
    <property type="entry name" value="Bug_dom1"/>
</dbReference>
<dbReference type="Gene3D" id="3.40.190.10">
    <property type="entry name" value="Periplasmic binding protein-like II"/>
    <property type="match status" value="1"/>
</dbReference>
<evidence type="ECO:0000313" key="2">
    <source>
        <dbReference type="EMBL" id="TWP52173.1"/>
    </source>
</evidence>
<dbReference type="CDD" id="cd07012">
    <property type="entry name" value="PBP2_Bug_TTT"/>
    <property type="match status" value="1"/>
</dbReference>
<evidence type="ECO:0000256" key="1">
    <source>
        <dbReference type="ARBA" id="ARBA00006987"/>
    </source>
</evidence>
<dbReference type="Proteomes" id="UP000316639">
    <property type="component" value="Unassembled WGS sequence"/>
</dbReference>
<dbReference type="Pfam" id="PF03401">
    <property type="entry name" value="TctC"/>
    <property type="match status" value="1"/>
</dbReference>
<dbReference type="PIRSF" id="PIRSF017082">
    <property type="entry name" value="YflP"/>
    <property type="match status" value="1"/>
</dbReference>
<comment type="similarity">
    <text evidence="1">Belongs to the UPF0065 (bug) family.</text>
</comment>
<dbReference type="EMBL" id="VOBR01000006">
    <property type="protein sequence ID" value="TWP52173.1"/>
    <property type="molecule type" value="Genomic_DNA"/>
</dbReference>
<name>A0A563EWY9_9PSEU</name>
<accession>A0A563EWY9</accession>
<comment type="caution">
    <text evidence="2">The sequence shown here is derived from an EMBL/GenBank/DDBJ whole genome shotgun (WGS) entry which is preliminary data.</text>
</comment>
<proteinExistence type="inferred from homology"/>
<dbReference type="SUPFAM" id="SSF53850">
    <property type="entry name" value="Periplasmic binding protein-like II"/>
    <property type="match status" value="1"/>
</dbReference>
<protein>
    <submittedName>
        <fullName evidence="2">Tripartite tricarboxylate transporter substrate binding protein</fullName>
    </submittedName>
</protein>
<dbReference type="OrthoDB" id="9780943at2"/>
<dbReference type="PANTHER" id="PTHR42928">
    <property type="entry name" value="TRICARBOXYLATE-BINDING PROTEIN"/>
    <property type="match status" value="1"/>
</dbReference>
<gene>
    <name evidence="2" type="ORF">FKR81_11390</name>
</gene>
<organism evidence="2 3">
    <name type="scientific">Lentzea tibetensis</name>
    <dbReference type="NCBI Taxonomy" id="2591470"/>
    <lineage>
        <taxon>Bacteria</taxon>
        <taxon>Bacillati</taxon>
        <taxon>Actinomycetota</taxon>
        <taxon>Actinomycetes</taxon>
        <taxon>Pseudonocardiales</taxon>
        <taxon>Pseudonocardiaceae</taxon>
        <taxon>Lentzea</taxon>
    </lineage>
</organism>
<sequence length="335" mass="35198">MHSSADLQVPIHPSVRILTAFLLVLLAGCGGVKGGRNDSGTEYPARAVQFTVPFPPGGSTDLVGRAVARAVEKPLGQSVPVANKPGANGAVGGKEVLASAPDGYNIALLVKSLFAITPLATKDQTAIDLDKLKIVGTLTTEDYVLVVNASSPHASLEDLLKAPSVKYATTGVGTGAQLSQALLFKSAGTNATDVPFDGGAPAVTALLGAQVDALAAAPSEVMQHVKAGKLRPLATFNEKRSSYLPDVPTVKEKGHDVVVDQRRFVVAPPGIPDAVAKKLADSFTAARKDADYDKFLKDNFVERWEVSEDEARQHIKDARAQYAAQVEKFGLRLGK</sequence>
<dbReference type="InterPro" id="IPR005064">
    <property type="entry name" value="BUG"/>
</dbReference>